<protein>
    <recommendedName>
        <fullName evidence="6">Signal recognition particle 19 kDa protein</fullName>
    </recommendedName>
</protein>
<evidence type="ECO:0000313" key="5">
    <source>
        <dbReference type="Proteomes" id="UP000218209"/>
    </source>
</evidence>
<name>A0A1X6NRT0_PORUM</name>
<dbReference type="Pfam" id="PF01922">
    <property type="entry name" value="SRP19"/>
    <property type="match status" value="1"/>
</dbReference>
<keyword evidence="5" id="KW-1185">Reference proteome</keyword>
<dbReference type="GO" id="GO:0005786">
    <property type="term" value="C:signal recognition particle, endoplasmic reticulum targeting"/>
    <property type="evidence" value="ECO:0007669"/>
    <property type="project" value="UniProtKB-KW"/>
</dbReference>
<reference evidence="4 5" key="1">
    <citation type="submission" date="2017-03" db="EMBL/GenBank/DDBJ databases">
        <title>WGS assembly of Porphyra umbilicalis.</title>
        <authorList>
            <person name="Brawley S.H."/>
            <person name="Blouin N.A."/>
            <person name="Ficko-Blean E."/>
            <person name="Wheeler G.L."/>
            <person name="Lohr M."/>
            <person name="Goodson H.V."/>
            <person name="Jenkins J.W."/>
            <person name="Blaby-Haas C.E."/>
            <person name="Helliwell K.E."/>
            <person name="Chan C."/>
            <person name="Marriage T."/>
            <person name="Bhattacharya D."/>
            <person name="Klein A.S."/>
            <person name="Badis Y."/>
            <person name="Brodie J."/>
            <person name="Cao Y."/>
            <person name="Collen J."/>
            <person name="Dittami S.M."/>
            <person name="Gachon C.M."/>
            <person name="Green B.R."/>
            <person name="Karpowicz S."/>
            <person name="Kim J.W."/>
            <person name="Kudahl U."/>
            <person name="Lin S."/>
            <person name="Michel G."/>
            <person name="Mittag M."/>
            <person name="Olson B.J."/>
            <person name="Pangilinan J."/>
            <person name="Peng Y."/>
            <person name="Qiu H."/>
            <person name="Shu S."/>
            <person name="Singer J.T."/>
            <person name="Smith A.G."/>
            <person name="Sprecher B.N."/>
            <person name="Wagner V."/>
            <person name="Wang W."/>
            <person name="Wang Z.-Y."/>
            <person name="Yan J."/>
            <person name="Yarish C."/>
            <person name="Zoeuner-Riek S."/>
            <person name="Zhuang Y."/>
            <person name="Zou Y."/>
            <person name="Lindquist E.A."/>
            <person name="Grimwood J."/>
            <person name="Barry K."/>
            <person name="Rokhsar D.S."/>
            <person name="Schmutz J."/>
            <person name="Stiller J.W."/>
            <person name="Grossman A.R."/>
            <person name="Prochnik S.E."/>
        </authorList>
    </citation>
    <scope>NUCLEOTIDE SEQUENCE [LARGE SCALE GENOMIC DNA]</scope>
    <source>
        <strain evidence="4">4086291</strain>
    </source>
</reference>
<keyword evidence="2" id="KW-0733">Signal recognition particle</keyword>
<dbReference type="Gene3D" id="3.30.56.30">
    <property type="entry name" value="Signal recognition particle, SRP19-like subunit"/>
    <property type="match status" value="1"/>
</dbReference>
<keyword evidence="3" id="KW-0687">Ribonucleoprotein</keyword>
<dbReference type="Proteomes" id="UP000218209">
    <property type="component" value="Unassembled WGS sequence"/>
</dbReference>
<evidence type="ECO:0000313" key="4">
    <source>
        <dbReference type="EMBL" id="OSX71321.1"/>
    </source>
</evidence>
<dbReference type="AlphaFoldDB" id="A0A1X6NRT0"/>
<dbReference type="OrthoDB" id="2190947at2759"/>
<evidence type="ECO:0000256" key="3">
    <source>
        <dbReference type="ARBA" id="ARBA00023274"/>
    </source>
</evidence>
<evidence type="ECO:0000256" key="2">
    <source>
        <dbReference type="ARBA" id="ARBA00023135"/>
    </source>
</evidence>
<gene>
    <name evidence="4" type="ORF">BU14_0556s0007</name>
</gene>
<evidence type="ECO:0000256" key="1">
    <source>
        <dbReference type="ARBA" id="ARBA00022490"/>
    </source>
</evidence>
<dbReference type="InterPro" id="IPR036521">
    <property type="entry name" value="SRP19-like_sf"/>
</dbReference>
<proteinExistence type="predicted"/>
<keyword evidence="1" id="KW-0963">Cytoplasm</keyword>
<dbReference type="GO" id="GO:0008312">
    <property type="term" value="F:7S RNA binding"/>
    <property type="evidence" value="ECO:0007669"/>
    <property type="project" value="InterPro"/>
</dbReference>
<dbReference type="InterPro" id="IPR002778">
    <property type="entry name" value="Signal_recog_particle_SRP19"/>
</dbReference>
<dbReference type="SUPFAM" id="SSF69695">
    <property type="entry name" value="SRP19"/>
    <property type="match status" value="1"/>
</dbReference>
<evidence type="ECO:0008006" key="6">
    <source>
        <dbReference type="Google" id="ProtNLM"/>
    </source>
</evidence>
<dbReference type="GO" id="GO:0006614">
    <property type="term" value="P:SRP-dependent cotranslational protein targeting to membrane"/>
    <property type="evidence" value="ECO:0007669"/>
    <property type="project" value="InterPro"/>
</dbReference>
<accession>A0A1X6NRT0</accession>
<dbReference type="EMBL" id="KV919146">
    <property type="protein sequence ID" value="OSX71321.1"/>
    <property type="molecule type" value="Genomic_DNA"/>
</dbReference>
<organism evidence="4 5">
    <name type="scientific">Porphyra umbilicalis</name>
    <name type="common">Purple laver</name>
    <name type="synonym">Red alga</name>
    <dbReference type="NCBI Taxonomy" id="2786"/>
    <lineage>
        <taxon>Eukaryota</taxon>
        <taxon>Rhodophyta</taxon>
        <taxon>Bangiophyceae</taxon>
        <taxon>Bangiales</taxon>
        <taxon>Bangiaceae</taxon>
        <taxon>Porphyra</taxon>
    </lineage>
</organism>
<sequence>MASSQRPSGQLQVDDSRWVVVYPAYLNADYSFAKGRKIPKAAAVAAPTVGDLFAAARRLGVSVASRTRCTRGTFSTAAASACSCGTRA</sequence>